<proteinExistence type="inferred from homology"/>
<keyword evidence="5" id="KW-0238">DNA-binding</keyword>
<keyword evidence="6" id="KW-0804">Transcription</keyword>
<evidence type="ECO:0000256" key="3">
    <source>
        <dbReference type="ARBA" id="ARBA00007163"/>
    </source>
</evidence>
<dbReference type="Gene3D" id="1.20.5.170">
    <property type="match status" value="1"/>
</dbReference>
<comment type="similarity">
    <text evidence="3">Belongs to the bZIP family.</text>
</comment>
<keyword evidence="4" id="KW-0805">Transcription regulation</keyword>
<dbReference type="SMART" id="SM00338">
    <property type="entry name" value="BRLZ"/>
    <property type="match status" value="1"/>
</dbReference>
<dbReference type="GO" id="GO:0005789">
    <property type="term" value="C:endoplasmic reticulum membrane"/>
    <property type="evidence" value="ECO:0007669"/>
    <property type="project" value="UniProtKB-SubCell"/>
</dbReference>
<dbReference type="InterPro" id="IPR046347">
    <property type="entry name" value="bZIP_sf"/>
</dbReference>
<evidence type="ECO:0000256" key="7">
    <source>
        <dbReference type="ARBA" id="ARBA00023242"/>
    </source>
</evidence>
<organism evidence="11 12">
    <name type="scientific">Ilex paraguariensis</name>
    <name type="common">yerba mate</name>
    <dbReference type="NCBI Taxonomy" id="185542"/>
    <lineage>
        <taxon>Eukaryota</taxon>
        <taxon>Viridiplantae</taxon>
        <taxon>Streptophyta</taxon>
        <taxon>Embryophyta</taxon>
        <taxon>Tracheophyta</taxon>
        <taxon>Spermatophyta</taxon>
        <taxon>Magnoliopsida</taxon>
        <taxon>eudicotyledons</taxon>
        <taxon>Gunneridae</taxon>
        <taxon>Pentapetalae</taxon>
        <taxon>asterids</taxon>
        <taxon>campanulids</taxon>
        <taxon>Aquifoliales</taxon>
        <taxon>Aquifoliaceae</taxon>
        <taxon>Ilex</taxon>
    </lineage>
</organism>
<dbReference type="InterPro" id="IPR004827">
    <property type="entry name" value="bZIP"/>
</dbReference>
<name>A0ABC8UQW8_9AQUA</name>
<dbReference type="Proteomes" id="UP001642360">
    <property type="component" value="Unassembled WGS sequence"/>
</dbReference>
<evidence type="ECO:0000259" key="10">
    <source>
        <dbReference type="PROSITE" id="PS50217"/>
    </source>
</evidence>
<comment type="subcellular location">
    <subcellularLocation>
        <location evidence="2">Endoplasmic reticulum membrane</location>
        <topology evidence="2">Single-pass membrane protein</topology>
    </subcellularLocation>
    <subcellularLocation>
        <location evidence="1">Nucleus</location>
    </subcellularLocation>
</comment>
<gene>
    <name evidence="11" type="ORF">ILEXP_LOCUS53711</name>
</gene>
<dbReference type="GO" id="GO:0005634">
    <property type="term" value="C:nucleus"/>
    <property type="evidence" value="ECO:0007669"/>
    <property type="project" value="UniProtKB-SubCell"/>
</dbReference>
<evidence type="ECO:0000313" key="12">
    <source>
        <dbReference type="Proteomes" id="UP001642360"/>
    </source>
</evidence>
<evidence type="ECO:0000256" key="1">
    <source>
        <dbReference type="ARBA" id="ARBA00004123"/>
    </source>
</evidence>
<keyword evidence="7" id="KW-0539">Nucleus</keyword>
<feature type="compositionally biased region" description="Basic and acidic residues" evidence="8">
    <location>
        <begin position="173"/>
        <end position="183"/>
    </location>
</feature>
<evidence type="ECO:0000256" key="2">
    <source>
        <dbReference type="ARBA" id="ARBA00004389"/>
    </source>
</evidence>
<sequence length="330" mass="37486">MDVCGDHYISEGRDWDWDWDLDHLLDNFPLPSPEDLIFFDIDVDPSSLPDVSSVNQIASPSPDSALPSFAIGDIEQLLMKDDDRHSDKSVAEDPLPMYESCNAFLSDILLHSPVESHRSAEVIDISESDGKNSNDSEEDEDKIHAGERKNNENNNVDCHDDDPISKKRKRQLRNRDAAMKSRERKKMYVKDLEMKSRYYEAECKRLGMVLQCCFAENQALRLSLQNTKAFDAYRTKQESAVLVLESLLLGSLLWFLGIMCLFILPSQLQSTILVVPMENVDNKSQEGLVQRKAGSENFGLLVFQSFMMSKRCKASRSRMKPSSPAIKLLV</sequence>
<evidence type="ECO:0000256" key="4">
    <source>
        <dbReference type="ARBA" id="ARBA00023015"/>
    </source>
</evidence>
<dbReference type="SUPFAM" id="SSF57959">
    <property type="entry name" value="Leucine zipper domain"/>
    <property type="match status" value="1"/>
</dbReference>
<protein>
    <recommendedName>
        <fullName evidence="10">BZIP domain-containing protein</fullName>
    </recommendedName>
</protein>
<dbReference type="CDD" id="cd14704">
    <property type="entry name" value="bZIP_HY5-like"/>
    <property type="match status" value="1"/>
</dbReference>
<feature type="transmembrane region" description="Helical" evidence="9">
    <location>
        <begin position="240"/>
        <end position="264"/>
    </location>
</feature>
<dbReference type="PROSITE" id="PS00036">
    <property type="entry name" value="BZIP_BASIC"/>
    <property type="match status" value="1"/>
</dbReference>
<evidence type="ECO:0000256" key="9">
    <source>
        <dbReference type="SAM" id="Phobius"/>
    </source>
</evidence>
<dbReference type="PANTHER" id="PTHR47416">
    <property type="entry name" value="BASIC-LEUCINE ZIPPER TRANSCRIPTION FACTOR F-RELATED"/>
    <property type="match status" value="1"/>
</dbReference>
<evidence type="ECO:0000256" key="6">
    <source>
        <dbReference type="ARBA" id="ARBA00023163"/>
    </source>
</evidence>
<feature type="domain" description="BZIP" evidence="10">
    <location>
        <begin position="164"/>
        <end position="206"/>
    </location>
</feature>
<reference evidence="11 12" key="1">
    <citation type="submission" date="2024-02" db="EMBL/GenBank/DDBJ databases">
        <authorList>
            <person name="Vignale AGUSTIN F."/>
            <person name="Sosa J E."/>
            <person name="Modenutti C."/>
        </authorList>
    </citation>
    <scope>NUCLEOTIDE SEQUENCE [LARGE SCALE GENOMIC DNA]</scope>
</reference>
<dbReference type="PROSITE" id="PS50217">
    <property type="entry name" value="BZIP"/>
    <property type="match status" value="1"/>
</dbReference>
<keyword evidence="9" id="KW-0812">Transmembrane</keyword>
<keyword evidence="9" id="KW-1133">Transmembrane helix</keyword>
<dbReference type="AlphaFoldDB" id="A0ABC8UQW8"/>
<keyword evidence="12" id="KW-1185">Reference proteome</keyword>
<accession>A0ABC8UQW8</accession>
<dbReference type="EMBL" id="CAUOFW020008636">
    <property type="protein sequence ID" value="CAK9183446.1"/>
    <property type="molecule type" value="Genomic_DNA"/>
</dbReference>
<feature type="region of interest" description="Disordered" evidence="8">
    <location>
        <begin position="121"/>
        <end position="183"/>
    </location>
</feature>
<evidence type="ECO:0000256" key="8">
    <source>
        <dbReference type="SAM" id="MobiDB-lite"/>
    </source>
</evidence>
<keyword evidence="9" id="KW-0472">Membrane</keyword>
<feature type="compositionally biased region" description="Basic and acidic residues" evidence="8">
    <location>
        <begin position="141"/>
        <end position="165"/>
    </location>
</feature>
<dbReference type="PANTHER" id="PTHR47416:SF8">
    <property type="entry name" value="BASIC-LEUCINE ZIPPER TRANSCRIPTION FACTOR E-RELATED"/>
    <property type="match status" value="1"/>
</dbReference>
<comment type="caution">
    <text evidence="11">The sequence shown here is derived from an EMBL/GenBank/DDBJ whole genome shotgun (WGS) entry which is preliminary data.</text>
</comment>
<dbReference type="GO" id="GO:0003677">
    <property type="term" value="F:DNA binding"/>
    <property type="evidence" value="ECO:0007669"/>
    <property type="project" value="UniProtKB-KW"/>
</dbReference>
<evidence type="ECO:0000256" key="5">
    <source>
        <dbReference type="ARBA" id="ARBA00023125"/>
    </source>
</evidence>
<evidence type="ECO:0000313" key="11">
    <source>
        <dbReference type="EMBL" id="CAK9183446.1"/>
    </source>
</evidence>
<dbReference type="Pfam" id="PF07716">
    <property type="entry name" value="bZIP_2"/>
    <property type="match status" value="1"/>
</dbReference>